<comment type="caution">
    <text evidence="2">The sequence shown here is derived from an EMBL/GenBank/DDBJ whole genome shotgun (WGS) entry which is preliminary data.</text>
</comment>
<feature type="domain" description="DUF3444" evidence="1">
    <location>
        <begin position="3"/>
        <end position="69"/>
    </location>
</feature>
<name>A0AAN7LL62_TRANT</name>
<evidence type="ECO:0000259" key="1">
    <source>
        <dbReference type="Pfam" id="PF11926"/>
    </source>
</evidence>
<dbReference type="Pfam" id="PF11926">
    <property type="entry name" value="DUF3444"/>
    <property type="match status" value="1"/>
</dbReference>
<gene>
    <name evidence="2" type="ORF">SAY86_007125</name>
</gene>
<dbReference type="InterPro" id="IPR024593">
    <property type="entry name" value="DUF3444"/>
</dbReference>
<dbReference type="AlphaFoldDB" id="A0AAN7LL62"/>
<reference evidence="2 3" key="1">
    <citation type="journal article" date="2023" name="Hortic Res">
        <title>Pangenome of water caltrop reveals structural variations and asymmetric subgenome divergence after allopolyploidization.</title>
        <authorList>
            <person name="Zhang X."/>
            <person name="Chen Y."/>
            <person name="Wang L."/>
            <person name="Yuan Y."/>
            <person name="Fang M."/>
            <person name="Shi L."/>
            <person name="Lu R."/>
            <person name="Comes H.P."/>
            <person name="Ma Y."/>
            <person name="Chen Y."/>
            <person name="Huang G."/>
            <person name="Zhou Y."/>
            <person name="Zheng Z."/>
            <person name="Qiu Y."/>
        </authorList>
    </citation>
    <scope>NUCLEOTIDE SEQUENCE [LARGE SCALE GENOMIC DNA]</scope>
    <source>
        <strain evidence="2">F231</strain>
    </source>
</reference>
<protein>
    <recommendedName>
        <fullName evidence="1">DUF3444 domain-containing protein</fullName>
    </recommendedName>
</protein>
<evidence type="ECO:0000313" key="2">
    <source>
        <dbReference type="EMBL" id="KAK4782751.1"/>
    </source>
</evidence>
<keyword evidence="3" id="KW-1185">Reference proteome</keyword>
<dbReference type="PANTHER" id="PTHR45089:SF24">
    <property type="entry name" value="DNAJ HEAT SHOCK N-TERMINAL DOMAIN-CONTAINING PROTEIN"/>
    <property type="match status" value="1"/>
</dbReference>
<dbReference type="EMBL" id="JAXQNO010000015">
    <property type="protein sequence ID" value="KAK4782751.1"/>
    <property type="molecule type" value="Genomic_DNA"/>
</dbReference>
<proteinExistence type="predicted"/>
<dbReference type="PANTHER" id="PTHR45089">
    <property type="entry name" value="DNAJ HEAT SHOCK AMINO-TERMINAL DOMAIN PROTEIN-RELATED"/>
    <property type="match status" value="1"/>
</dbReference>
<accession>A0AAN7LL62</accession>
<sequence>MKNQYEFVEILSEYDEKVGINVVYLYKVKSFTSVLALTPRDRSSSFRISPEELHRFSHGIPSFKLTGEERVGVPKGCFELDPASISSNIKEIDLSHNHGDVDEVRAQGKSSHMIRSLNTPGLMPMILLWLNRLKSLIQNSITLMSVNPLRISK</sequence>
<evidence type="ECO:0000313" key="3">
    <source>
        <dbReference type="Proteomes" id="UP001346149"/>
    </source>
</evidence>
<organism evidence="2 3">
    <name type="scientific">Trapa natans</name>
    <name type="common">Water chestnut</name>
    <dbReference type="NCBI Taxonomy" id="22666"/>
    <lineage>
        <taxon>Eukaryota</taxon>
        <taxon>Viridiplantae</taxon>
        <taxon>Streptophyta</taxon>
        <taxon>Embryophyta</taxon>
        <taxon>Tracheophyta</taxon>
        <taxon>Spermatophyta</taxon>
        <taxon>Magnoliopsida</taxon>
        <taxon>eudicotyledons</taxon>
        <taxon>Gunneridae</taxon>
        <taxon>Pentapetalae</taxon>
        <taxon>rosids</taxon>
        <taxon>malvids</taxon>
        <taxon>Myrtales</taxon>
        <taxon>Lythraceae</taxon>
        <taxon>Trapa</taxon>
    </lineage>
</organism>
<dbReference type="Proteomes" id="UP001346149">
    <property type="component" value="Unassembled WGS sequence"/>
</dbReference>